<evidence type="ECO:0000259" key="2">
    <source>
        <dbReference type="Pfam" id="PF20432"/>
    </source>
</evidence>
<evidence type="ECO:0000259" key="1">
    <source>
        <dbReference type="Pfam" id="PF09722"/>
    </source>
</evidence>
<sequence length="153" mass="16731">MNKKEKACDLIIEEPAAIYGEKPGMPKGEAMGPGETVACIRAGLPMVEFEALQALLGLGAEELAGHLGISRSTLVRRRKGRRLDPQESDRLLRYARLYARAKSTLGDEAAAQQWLKAPTRALGYENPLQFAETEAGAREVENLLGRIEHGVFS</sequence>
<evidence type="ECO:0000313" key="4">
    <source>
        <dbReference type="Proteomes" id="UP001324993"/>
    </source>
</evidence>
<evidence type="ECO:0000313" key="3">
    <source>
        <dbReference type="EMBL" id="WPJ97302.1"/>
    </source>
</evidence>
<dbReference type="Pfam" id="PF09722">
    <property type="entry name" value="Xre_MbcA_ParS_C"/>
    <property type="match status" value="1"/>
</dbReference>
<dbReference type="InterPro" id="IPR011979">
    <property type="entry name" value="Antitox_Xre"/>
</dbReference>
<reference evidence="3 4" key="1">
    <citation type="submission" date="2023-11" db="EMBL/GenBank/DDBJ databases">
        <title>Coraliomargarita sp. nov., isolated from marine algae.</title>
        <authorList>
            <person name="Lee J.K."/>
            <person name="Baek J.H."/>
            <person name="Kim J.M."/>
            <person name="Choi D.G."/>
            <person name="Jeon C.O."/>
        </authorList>
    </citation>
    <scope>NUCLEOTIDE SEQUENCE [LARGE SCALE GENOMIC DNA]</scope>
    <source>
        <strain evidence="3 4">J2-16</strain>
    </source>
</reference>
<dbReference type="RefSeq" id="WP_319834147.1">
    <property type="nucleotide sequence ID" value="NZ_CP138858.1"/>
</dbReference>
<name>A0ABZ0RP53_9BACT</name>
<dbReference type="NCBIfam" id="TIGR02293">
    <property type="entry name" value="TAS_TIGR02293"/>
    <property type="match status" value="1"/>
</dbReference>
<protein>
    <submittedName>
        <fullName evidence="3">Antitoxin Xre/MbcA/ParS toxin-binding domain-containing protein</fullName>
    </submittedName>
</protein>
<dbReference type="EMBL" id="CP138858">
    <property type="protein sequence ID" value="WPJ97302.1"/>
    <property type="molecule type" value="Genomic_DNA"/>
</dbReference>
<feature type="domain" description="Antitoxin Xre-like helix-turn-helix" evidence="2">
    <location>
        <begin position="40"/>
        <end position="96"/>
    </location>
</feature>
<dbReference type="Proteomes" id="UP001324993">
    <property type="component" value="Chromosome"/>
</dbReference>
<dbReference type="InterPro" id="IPR024467">
    <property type="entry name" value="Xre/MbcA/ParS-like_toxin-bd"/>
</dbReference>
<dbReference type="InterPro" id="IPR046847">
    <property type="entry name" value="Xre-like_HTH"/>
</dbReference>
<gene>
    <name evidence="3" type="ORF">SH580_06225</name>
</gene>
<dbReference type="Pfam" id="PF20432">
    <property type="entry name" value="Xre-like-HTH"/>
    <property type="match status" value="1"/>
</dbReference>
<proteinExistence type="predicted"/>
<keyword evidence="4" id="KW-1185">Reference proteome</keyword>
<accession>A0ABZ0RP53</accession>
<organism evidence="3 4">
    <name type="scientific">Coraliomargarita algicola</name>
    <dbReference type="NCBI Taxonomy" id="3092156"/>
    <lineage>
        <taxon>Bacteria</taxon>
        <taxon>Pseudomonadati</taxon>
        <taxon>Verrucomicrobiota</taxon>
        <taxon>Opitutia</taxon>
        <taxon>Puniceicoccales</taxon>
        <taxon>Coraliomargaritaceae</taxon>
        <taxon>Coraliomargarita</taxon>
    </lineage>
</organism>
<feature type="domain" description="Antitoxin Xre/MbcA/ParS-like toxin-binding" evidence="1">
    <location>
        <begin position="103"/>
        <end position="150"/>
    </location>
</feature>